<dbReference type="RefSeq" id="WP_232186063.1">
    <property type="nucleotide sequence ID" value="NZ_JAIOAP010000007.1"/>
</dbReference>
<protein>
    <submittedName>
        <fullName evidence="1">Uncharacterized protein</fullName>
    </submittedName>
</protein>
<reference evidence="1 2" key="1">
    <citation type="journal article" date="2023" name="Genome Announc.">
        <title>Pan-Genome Analyses of the Genus Cohnella and Proposal of the Novel Species Cohnella silvisoli sp. nov., Isolated from Forest Soil.</title>
        <authorList>
            <person name="Wang C."/>
            <person name="Mao L."/>
            <person name="Bao G."/>
            <person name="Zhu H."/>
        </authorList>
    </citation>
    <scope>NUCLEOTIDE SEQUENCE [LARGE SCALE GENOMIC DNA]</scope>
    <source>
        <strain evidence="1 2">NL03-T5-1</strain>
    </source>
</reference>
<evidence type="ECO:0000313" key="2">
    <source>
        <dbReference type="Proteomes" id="UP001493487"/>
    </source>
</evidence>
<proteinExistence type="predicted"/>
<comment type="caution">
    <text evidence="1">The sequence shown here is derived from an EMBL/GenBank/DDBJ whole genome shotgun (WGS) entry which is preliminary data.</text>
</comment>
<dbReference type="Proteomes" id="UP001493487">
    <property type="component" value="Unassembled WGS sequence"/>
</dbReference>
<keyword evidence="2" id="KW-1185">Reference proteome</keyword>
<accession>A0ABV1KUN5</accession>
<name>A0ABV1KUN5_9BACL</name>
<sequence length="243" mass="28950">MDILLRKKRKAAELVSLMKEQRAVWKTDSDIYHLNKRKIRGHFPSDFSLEDMNMLVLEVCTSPSNETYVYFKEDFEQDYYVFGDGVYWIVIIGENGIIETVFPPNSYRGYLDSMNGYQYLGTIRRCCTLVKQSDILIYGMDVKDLDTSAFEMMEMLHIRSKIHQYFHELSDDEKNEVTRYDLILISNAQQFYDKMKSIYDFQNQNRVDEEWWWHLHKIVQAFQERRFTISFAKVGGDLLVNTV</sequence>
<organism evidence="1 2">
    <name type="scientific">Cohnella silvisoli</name>
    <dbReference type="NCBI Taxonomy" id="2873699"/>
    <lineage>
        <taxon>Bacteria</taxon>
        <taxon>Bacillati</taxon>
        <taxon>Bacillota</taxon>
        <taxon>Bacilli</taxon>
        <taxon>Bacillales</taxon>
        <taxon>Paenibacillaceae</taxon>
        <taxon>Cohnella</taxon>
    </lineage>
</organism>
<evidence type="ECO:0000313" key="1">
    <source>
        <dbReference type="EMBL" id="MEQ4483768.1"/>
    </source>
</evidence>
<gene>
    <name evidence="1" type="ORF">QJS35_15335</name>
</gene>
<dbReference type="EMBL" id="JASKHM010000008">
    <property type="protein sequence ID" value="MEQ4483768.1"/>
    <property type="molecule type" value="Genomic_DNA"/>
</dbReference>